<dbReference type="Gene3D" id="2.60.40.10">
    <property type="entry name" value="Immunoglobulins"/>
    <property type="match status" value="3"/>
</dbReference>
<feature type="compositionally biased region" description="Low complexity" evidence="1">
    <location>
        <begin position="1262"/>
        <end position="1274"/>
    </location>
</feature>
<feature type="compositionally biased region" description="Acidic residues" evidence="1">
    <location>
        <begin position="351"/>
        <end position="388"/>
    </location>
</feature>
<sequence length="1845" mass="205456">MAQWNGPRRIPTFTLLLAIVMLALLELSAAATETKFPTRPFRYRSRFATRPSEQRSSAAQVASLRSPRRFRGYPSSAGESSRRVNYAPLKQTVQSQENKQRASESVHVVSVQSKNSQGKSQPVYRAAVTKLKIPEDDHLMEPKDLSVRVISSQSVLVTWVDPMYEKMPKSGANRLYTIRYREKGESARWDYKKVNIRRAMIDDLIPDAMYEFSVRISQGDKEGTWSSSVFQRTPESAPTSAPDGLYVEPLNGKKTAVRVMWDELSDSNGRIKEYIISYAPAIKPFGAKSMSYSGTTTSAIIDGLQPGERYIFKIRAANRRGQGPQSKAFTVTMPASSTAGKNVYHQPQTDDLQEGEEEEKLEEEEEKLEEEEEELEEEEEEEKQEQEVESQISASKSSLGNTKVKLASTTKSPKKKVSYLVKSSEMFEDTDTTTAAPKTLAPPQRRRIRPIHSRTKVNGQKSPSAVPVDKDNETKTLELEDSDKHSTSERTLPSSNIDEKMNGRREHTTDDYASSKDVLSKFSHVDTTSTESESRSDTQKVDNESDLEASKSLPASPISVPVNKGSSSTNQRNPFSRVSTGQGKARLSSTPTGSHQPVKMKPHSKATPLRKINPDSKKQSHSALLLNPAKESISSVNHNSRSTDLEPDEEKQSHNERKVISDVYDKGHPLSSGHSFPSAPSDAEKSNQDKKNVDKKVKHHDYTNVKDKTQADGDRKAKKHILPVHKSTKSTVTTTLRTELPTTPLTTTTESSVTTSAYKSNRTGYNEYEMKAKDTDVKISSPNQQAPVHSLPGKSALSLLEYYRRRSYEVKNNVGKKIQFKSNLKTPQTVNVHTTTALITTTLTTLPPDHFEYKNHDKSIEINANNGNSRLRKPPAPSKPLSKDKTSDNLQDKTMSSSTITSISKKLEEKASSSLLVKAKPKDVYDLPITREAINTKVEPSRTVIKSRTLVKTGNSDSKKATDIQVEKQTVPGEEVFKPNLKSPTVTQSLHSSDTSHTDTVKSSHGNSELKKVEDAKETKLTKHTSNPSSLSKVGSTMPQQATSAPNKNTEREYQMGNKPSGASTSYLQSNRNIGYRRTPINKSSISPSEIEKYLKYGLAKSKLSTEDSHKAPVIPQEFEKEHDPTPSSRTRQSTHSTSGGLKHRNINGNAQERSENLEDEEGLSAPQTVRERTPKKPTSDTNYKNAVLNRKSNKATTTARPTTNYPQTTTRASHYRLLPSVARKLNIGRSSISTTTHLPTTSIIRTASPTYSSRPRIIHSRFGFPGRRPFGRPSQGQGASGRQIPMRFNGNGNVPSTRNGKLNGQRIIYGPQGTKWVVDLNRGLVLNPEGRYLQDSTGKPLRIKLGGDGRTVIDMQGTPVVSPDGLPLFGHGRFSKPVASPQDKPVLSLGGRPLRGLEVARTTKIPTTRMTTTIPTTRPTTTTPVPTTTTTTTTPEPTTPEPTTLEPTTEEPPLPTCPPGSYTQYDEEGNLIMGPDDKPDCYEEDSFSGEGLIATTKTPYLDIDQVSYPCHFHREDYEMFQTTVPPMQETEFVILTEEPEIKSLSTNLVSEFDVAGKKRFTAPYVSYISKDPNTPCSLTDALEHFQVENLADIIPKDMKDEILPPQKIAYNITVVAVEGCHSFVILDWAKPKKGDFITGYLVYSASYDDFLRNKWSTRTAAATNFPVENLKPNTRYYFKIQAKNPHGFGPMSSHVSFVTESDNPLLIVRPPGGEPIWIPFAFKHDSSFSGCSGKQYVKRTWYRKFVGVVLCNSLRYKIYLSENLRDTFYSIGDSWGRGEDHCQFVDSYMDGRTGPLADVDIMPMVDGYYRQYIQEPVMFGRIGFGTPHNYVGWYECGVPIPGKW</sequence>
<feature type="domain" description="Fibronectin type-III" evidence="3">
    <location>
        <begin position="1605"/>
        <end position="1703"/>
    </location>
</feature>
<dbReference type="PANTHER" id="PTHR23197">
    <property type="entry name" value="TARSH-RELATED FIBRONECTIN DOMAIN-CONTAINING"/>
    <property type="match status" value="1"/>
</dbReference>
<dbReference type="Pfam" id="PF00041">
    <property type="entry name" value="fn3"/>
    <property type="match status" value="3"/>
</dbReference>
<keyword evidence="2" id="KW-0732">Signal</keyword>
<name>A0AAD1VSD5_PELCU</name>
<feature type="compositionally biased region" description="Basic and acidic residues" evidence="1">
    <location>
        <begin position="1170"/>
        <end position="1179"/>
    </location>
</feature>
<evidence type="ECO:0000256" key="1">
    <source>
        <dbReference type="SAM" id="MobiDB-lite"/>
    </source>
</evidence>
<dbReference type="InterPro" id="IPR003961">
    <property type="entry name" value="FN3_dom"/>
</dbReference>
<feature type="compositionally biased region" description="Basic and acidic residues" evidence="1">
    <location>
        <begin position="650"/>
        <end position="668"/>
    </location>
</feature>
<proteinExistence type="predicted"/>
<feature type="region of interest" description="Disordered" evidence="1">
    <location>
        <begin position="47"/>
        <end position="86"/>
    </location>
</feature>
<dbReference type="PANTHER" id="PTHR23197:SF8">
    <property type="entry name" value="FIBRONECTIN TYPE III DOMAIN-CONTAINING PROTEIN 1"/>
    <property type="match status" value="1"/>
</dbReference>
<organism evidence="4 5">
    <name type="scientific">Pelobates cultripes</name>
    <name type="common">Western spadefoot toad</name>
    <dbReference type="NCBI Taxonomy" id="61616"/>
    <lineage>
        <taxon>Eukaryota</taxon>
        <taxon>Metazoa</taxon>
        <taxon>Chordata</taxon>
        <taxon>Craniata</taxon>
        <taxon>Vertebrata</taxon>
        <taxon>Euteleostomi</taxon>
        <taxon>Amphibia</taxon>
        <taxon>Batrachia</taxon>
        <taxon>Anura</taxon>
        <taxon>Pelobatoidea</taxon>
        <taxon>Pelobatidae</taxon>
        <taxon>Pelobates</taxon>
    </lineage>
</organism>
<dbReference type="InterPro" id="IPR036116">
    <property type="entry name" value="FN3_sf"/>
</dbReference>
<dbReference type="PROSITE" id="PS50853">
    <property type="entry name" value="FN3"/>
    <property type="match status" value="3"/>
</dbReference>
<feature type="region of interest" description="Disordered" evidence="1">
    <location>
        <begin position="968"/>
        <end position="1083"/>
    </location>
</feature>
<feature type="region of interest" description="Disordered" evidence="1">
    <location>
        <begin position="1262"/>
        <end position="1300"/>
    </location>
</feature>
<evidence type="ECO:0000256" key="2">
    <source>
        <dbReference type="SAM" id="SignalP"/>
    </source>
</evidence>
<feature type="compositionally biased region" description="Polar residues" evidence="1">
    <location>
        <begin position="1024"/>
        <end position="1048"/>
    </location>
</feature>
<feature type="compositionally biased region" description="Polar residues" evidence="1">
    <location>
        <begin position="390"/>
        <end position="411"/>
    </location>
</feature>
<feature type="compositionally biased region" description="Basic and acidic residues" evidence="1">
    <location>
        <begin position="497"/>
        <end position="514"/>
    </location>
</feature>
<dbReference type="InterPro" id="IPR049109">
    <property type="entry name" value="TARSH/FNDC1_C"/>
</dbReference>
<dbReference type="InterPro" id="IPR013783">
    <property type="entry name" value="Ig-like_fold"/>
</dbReference>
<dbReference type="CDD" id="cd00063">
    <property type="entry name" value="FN3"/>
    <property type="match status" value="3"/>
</dbReference>
<reference evidence="4" key="1">
    <citation type="submission" date="2022-03" db="EMBL/GenBank/DDBJ databases">
        <authorList>
            <person name="Alioto T."/>
            <person name="Alioto T."/>
            <person name="Gomez Garrido J."/>
        </authorList>
    </citation>
    <scope>NUCLEOTIDE SEQUENCE</scope>
</reference>
<feature type="compositionally biased region" description="Low complexity" evidence="1">
    <location>
        <begin position="1412"/>
        <end position="1448"/>
    </location>
</feature>
<feature type="compositionally biased region" description="Basic residues" evidence="1">
    <location>
        <begin position="444"/>
        <end position="455"/>
    </location>
</feature>
<feature type="domain" description="Fibronectin type-III" evidence="3">
    <location>
        <begin position="241"/>
        <end position="336"/>
    </location>
</feature>
<feature type="domain" description="Fibronectin type-III" evidence="3">
    <location>
        <begin position="141"/>
        <end position="236"/>
    </location>
</feature>
<evidence type="ECO:0000259" key="3">
    <source>
        <dbReference type="PROSITE" id="PS50853"/>
    </source>
</evidence>
<feature type="compositionally biased region" description="Low complexity" evidence="1">
    <location>
        <begin position="432"/>
        <end position="443"/>
    </location>
</feature>
<accession>A0AAD1VSD5</accession>
<feature type="compositionally biased region" description="Basic and acidic residues" evidence="1">
    <location>
        <begin position="682"/>
        <end position="715"/>
    </location>
</feature>
<feature type="compositionally biased region" description="Polar residues" evidence="1">
    <location>
        <begin position="564"/>
        <end position="595"/>
    </location>
</feature>
<feature type="compositionally biased region" description="Polar residues" evidence="1">
    <location>
        <begin position="1061"/>
        <end position="1073"/>
    </location>
</feature>
<dbReference type="SMART" id="SM00060">
    <property type="entry name" value="FN3"/>
    <property type="match status" value="3"/>
</dbReference>
<feature type="region of interest" description="Disordered" evidence="1">
    <location>
        <begin position="1104"/>
        <end position="1186"/>
    </location>
</feature>
<dbReference type="SUPFAM" id="SSF49265">
    <property type="entry name" value="Fibronectin type III"/>
    <property type="match status" value="2"/>
</dbReference>
<feature type="region of interest" description="Disordered" evidence="1">
    <location>
        <begin position="336"/>
        <end position="718"/>
    </location>
</feature>
<feature type="chain" id="PRO_5041953774" evidence="2">
    <location>
        <begin position="31"/>
        <end position="1845"/>
    </location>
</feature>
<protein>
    <submittedName>
        <fullName evidence="4">Fibronectin type III domain-containing 1</fullName>
    </submittedName>
</protein>
<feature type="region of interest" description="Disordered" evidence="1">
    <location>
        <begin position="863"/>
        <end position="901"/>
    </location>
</feature>
<evidence type="ECO:0000313" key="4">
    <source>
        <dbReference type="EMBL" id="CAH2250033.1"/>
    </source>
</evidence>
<feature type="compositionally biased region" description="Basic and acidic residues" evidence="1">
    <location>
        <begin position="881"/>
        <end position="891"/>
    </location>
</feature>
<keyword evidence="5" id="KW-1185">Reference proteome</keyword>
<feature type="compositionally biased region" description="Polar residues" evidence="1">
    <location>
        <begin position="1291"/>
        <end position="1300"/>
    </location>
</feature>
<feature type="compositionally biased region" description="Polar residues" evidence="1">
    <location>
        <begin position="336"/>
        <end position="350"/>
    </location>
</feature>
<dbReference type="Proteomes" id="UP001295444">
    <property type="component" value="Chromosome 02"/>
</dbReference>
<feature type="compositionally biased region" description="Basic and acidic residues" evidence="1">
    <location>
        <begin position="468"/>
        <end position="488"/>
    </location>
</feature>
<feature type="compositionally biased region" description="Basic and acidic residues" evidence="1">
    <location>
        <begin position="532"/>
        <end position="543"/>
    </location>
</feature>
<feature type="compositionally biased region" description="Basic and acidic residues" evidence="1">
    <location>
        <begin position="994"/>
        <end position="1021"/>
    </location>
</feature>
<feature type="compositionally biased region" description="Low complexity" evidence="1">
    <location>
        <begin position="1126"/>
        <end position="1139"/>
    </location>
</feature>
<evidence type="ECO:0000313" key="5">
    <source>
        <dbReference type="Proteomes" id="UP001295444"/>
    </source>
</evidence>
<gene>
    <name evidence="4" type="ORF">PECUL_23A031682</name>
</gene>
<dbReference type="Pfam" id="PF21731">
    <property type="entry name" value="TARSH_C"/>
    <property type="match status" value="1"/>
</dbReference>
<feature type="signal peptide" evidence="2">
    <location>
        <begin position="1"/>
        <end position="30"/>
    </location>
</feature>
<feature type="compositionally biased region" description="Polar residues" evidence="1">
    <location>
        <begin position="632"/>
        <end position="642"/>
    </location>
</feature>
<feature type="region of interest" description="Disordered" evidence="1">
    <location>
        <begin position="1412"/>
        <end position="1457"/>
    </location>
</feature>
<dbReference type="EMBL" id="OW240913">
    <property type="protein sequence ID" value="CAH2250033.1"/>
    <property type="molecule type" value="Genomic_DNA"/>
</dbReference>